<accession>A0A9W9QHH1</accession>
<keyword evidence="2" id="KW-1133">Transmembrane helix</keyword>
<dbReference type="AlphaFoldDB" id="A0A9W9QHH1"/>
<keyword evidence="2" id="KW-0812">Transmembrane</keyword>
<protein>
    <submittedName>
        <fullName evidence="3">Uncharacterized protein</fullName>
    </submittedName>
</protein>
<evidence type="ECO:0000313" key="4">
    <source>
        <dbReference type="Proteomes" id="UP001147695"/>
    </source>
</evidence>
<evidence type="ECO:0000256" key="1">
    <source>
        <dbReference type="SAM" id="MobiDB-lite"/>
    </source>
</evidence>
<sequence length="204" mass="22041">MAPAASNVLPTITARSFPDVTTGPTTITAPATTVLVQRDTWPTNTFVTLTWPDSPPATVVDAAAATPTWSYSAETNSGLSNGAKGAIAGSIIGAAVLLLLLYCWCQRPPRSRSASRRRSQFIRVSPPSDPAADPEGSAKKEKKKKKFVTIVPGDPKDPEKTYRLQFPPLVKFTTDMNATTTIDIRESKRGSPLPYFIRPLERGK</sequence>
<feature type="transmembrane region" description="Helical" evidence="2">
    <location>
        <begin position="86"/>
        <end position="105"/>
    </location>
</feature>
<keyword evidence="2" id="KW-0472">Membrane</keyword>
<feature type="region of interest" description="Disordered" evidence="1">
    <location>
        <begin position="115"/>
        <end position="162"/>
    </location>
</feature>
<dbReference type="Proteomes" id="UP001147695">
    <property type="component" value="Unassembled WGS sequence"/>
</dbReference>
<gene>
    <name evidence="3" type="ORF">N7452_007865</name>
</gene>
<evidence type="ECO:0000256" key="2">
    <source>
        <dbReference type="SAM" id="Phobius"/>
    </source>
</evidence>
<reference evidence="3" key="2">
    <citation type="journal article" date="2023" name="IMA Fungus">
        <title>Comparative genomic study of the Penicillium genus elucidates a diverse pangenome and 15 lateral gene transfer events.</title>
        <authorList>
            <person name="Petersen C."/>
            <person name="Sorensen T."/>
            <person name="Nielsen M.R."/>
            <person name="Sondergaard T.E."/>
            <person name="Sorensen J.L."/>
            <person name="Fitzpatrick D.A."/>
            <person name="Frisvad J.C."/>
            <person name="Nielsen K.L."/>
        </authorList>
    </citation>
    <scope>NUCLEOTIDE SEQUENCE</scope>
    <source>
        <strain evidence="3">IBT 35673</strain>
    </source>
</reference>
<dbReference type="EMBL" id="JAPZBQ010000004">
    <property type="protein sequence ID" value="KAJ5335462.1"/>
    <property type="molecule type" value="Genomic_DNA"/>
</dbReference>
<proteinExistence type="predicted"/>
<evidence type="ECO:0000313" key="3">
    <source>
        <dbReference type="EMBL" id="KAJ5335462.1"/>
    </source>
</evidence>
<name>A0A9W9QHH1_PENBR</name>
<organism evidence="3 4">
    <name type="scientific">Penicillium brevicompactum</name>
    <dbReference type="NCBI Taxonomy" id="5074"/>
    <lineage>
        <taxon>Eukaryota</taxon>
        <taxon>Fungi</taxon>
        <taxon>Dikarya</taxon>
        <taxon>Ascomycota</taxon>
        <taxon>Pezizomycotina</taxon>
        <taxon>Eurotiomycetes</taxon>
        <taxon>Eurotiomycetidae</taxon>
        <taxon>Eurotiales</taxon>
        <taxon>Aspergillaceae</taxon>
        <taxon>Penicillium</taxon>
    </lineage>
</organism>
<reference evidence="3" key="1">
    <citation type="submission" date="2022-12" db="EMBL/GenBank/DDBJ databases">
        <authorList>
            <person name="Petersen C."/>
        </authorList>
    </citation>
    <scope>NUCLEOTIDE SEQUENCE</scope>
    <source>
        <strain evidence="3">IBT 35673</strain>
    </source>
</reference>
<comment type="caution">
    <text evidence="3">The sequence shown here is derived from an EMBL/GenBank/DDBJ whole genome shotgun (WGS) entry which is preliminary data.</text>
</comment>